<protein>
    <recommendedName>
        <fullName evidence="3">Regulator of chromosome condensation 1/beta-lactamase-inhibitor protein II</fullName>
    </recommendedName>
</protein>
<dbReference type="OrthoDB" id="166585at2759"/>
<dbReference type="InterPro" id="IPR006624">
    <property type="entry name" value="Beta-propeller_rpt_TECPR"/>
</dbReference>
<dbReference type="EMBL" id="MCFL01000009">
    <property type="protein sequence ID" value="ORZ38240.1"/>
    <property type="molecule type" value="Genomic_DNA"/>
</dbReference>
<organism evidence="1 2">
    <name type="scientific">Catenaria anguillulae PL171</name>
    <dbReference type="NCBI Taxonomy" id="765915"/>
    <lineage>
        <taxon>Eukaryota</taxon>
        <taxon>Fungi</taxon>
        <taxon>Fungi incertae sedis</taxon>
        <taxon>Blastocladiomycota</taxon>
        <taxon>Blastocladiomycetes</taxon>
        <taxon>Blastocladiales</taxon>
        <taxon>Catenariaceae</taxon>
        <taxon>Catenaria</taxon>
    </lineage>
</organism>
<dbReference type="Proteomes" id="UP000193411">
    <property type="component" value="Unassembled WGS sequence"/>
</dbReference>
<sequence length="221" mass="24514">MPGALKQVQLDGNVVCGVNVADQIYCADQNIFFNLVWDPLPGRLMHVSVSNGRLYGVSRDGKIWYGESYKVPNWRQVPGEGRMVDLDVNVACHVALRSNNVFCAELGNDFANPQWFQVRGPQLKSVSVSIGRLYGITTRNQIVYTESLRNPRWTLVPGSLTQVELRGRIVCGVNDRDEIFCASGDVANPQWKQLNGALRHVSVSNGALYGVNRADMIYSAV</sequence>
<proteinExistence type="predicted"/>
<evidence type="ECO:0008006" key="3">
    <source>
        <dbReference type="Google" id="ProtNLM"/>
    </source>
</evidence>
<comment type="caution">
    <text evidence="1">The sequence shown here is derived from an EMBL/GenBank/DDBJ whole genome shotgun (WGS) entry which is preliminary data.</text>
</comment>
<reference evidence="1 2" key="1">
    <citation type="submission" date="2016-07" db="EMBL/GenBank/DDBJ databases">
        <title>Pervasive Adenine N6-methylation of Active Genes in Fungi.</title>
        <authorList>
            <consortium name="DOE Joint Genome Institute"/>
            <person name="Mondo S.J."/>
            <person name="Dannebaum R.O."/>
            <person name="Kuo R.C."/>
            <person name="Labutti K."/>
            <person name="Haridas S."/>
            <person name="Kuo A."/>
            <person name="Salamov A."/>
            <person name="Ahrendt S.R."/>
            <person name="Lipzen A."/>
            <person name="Sullivan W."/>
            <person name="Andreopoulos W.B."/>
            <person name="Clum A."/>
            <person name="Lindquist E."/>
            <person name="Daum C."/>
            <person name="Ramamoorthy G.K."/>
            <person name="Gryganskyi A."/>
            <person name="Culley D."/>
            <person name="Magnuson J.K."/>
            <person name="James T.Y."/>
            <person name="O'Malley M.A."/>
            <person name="Stajich J.E."/>
            <person name="Spatafora J.W."/>
            <person name="Visel A."/>
            <person name="Grigoriev I.V."/>
        </authorList>
    </citation>
    <scope>NUCLEOTIDE SEQUENCE [LARGE SCALE GENOMIC DNA]</scope>
    <source>
        <strain evidence="1 2">PL171</strain>
    </source>
</reference>
<dbReference type="SMART" id="SM00706">
    <property type="entry name" value="TECPR"/>
    <property type="match status" value="4"/>
</dbReference>
<name>A0A1Y2HUH2_9FUNG</name>
<gene>
    <name evidence="1" type="ORF">BCR44DRAFT_132455</name>
</gene>
<evidence type="ECO:0000313" key="2">
    <source>
        <dbReference type="Proteomes" id="UP000193411"/>
    </source>
</evidence>
<accession>A0A1Y2HUH2</accession>
<keyword evidence="2" id="KW-1185">Reference proteome</keyword>
<dbReference type="AlphaFoldDB" id="A0A1Y2HUH2"/>
<evidence type="ECO:0000313" key="1">
    <source>
        <dbReference type="EMBL" id="ORZ38240.1"/>
    </source>
</evidence>
<dbReference type="Pfam" id="PF19193">
    <property type="entry name" value="Tectonin"/>
    <property type="match status" value="2"/>
</dbReference>